<dbReference type="PROSITE" id="PS51898">
    <property type="entry name" value="TYR_RECOMBINASE"/>
    <property type="match status" value="1"/>
</dbReference>
<dbReference type="RefSeq" id="WP_311410038.1">
    <property type="nucleotide sequence ID" value="NZ_JAVRFL010000001.1"/>
</dbReference>
<keyword evidence="2 4" id="KW-0238">DNA-binding</keyword>
<dbReference type="Proteomes" id="UP001180973">
    <property type="component" value="Unassembled WGS sequence"/>
</dbReference>
<dbReference type="InterPro" id="IPR002104">
    <property type="entry name" value="Integrase_catalytic"/>
</dbReference>
<dbReference type="InterPro" id="IPR011010">
    <property type="entry name" value="DNA_brk_join_enz"/>
</dbReference>
<comment type="similarity">
    <text evidence="1">Belongs to the 'phage' integrase family.</text>
</comment>
<gene>
    <name evidence="8" type="ORF">RM555_01510</name>
</gene>
<protein>
    <submittedName>
        <fullName evidence="8">Tyrosine-type recombinase/integrase</fullName>
    </submittedName>
</protein>
<dbReference type="PROSITE" id="PS51900">
    <property type="entry name" value="CB"/>
    <property type="match status" value="1"/>
</dbReference>
<sequence>MANKEGHRRFGSVRKLPSGRYQARYLGPDGQMRNAPETFARKSDADRYLTLVEAQIARHEWTDPERAKVKLAAYARRWIDQRPNLRPRTVHLYGWLLDKHVVPYLGGVELGRLDTPMVRDWRADLLGNGVSVSMAAKAYRLLRAVLMTAVKEDAILPRNPCRIPGADQEKPAERPVLTLAQVFKLADIVPPRYRALVLVTTFGCLRWGEVAALQRQDVDTVAGTIRVRQAYTEQRGIGLVLGPPKSRAGRRTITLPPAVVEVVRDHLAAEVDDNPDAFVFTTESGRPIWRGNLNKLIAWKANVSRIGQPNLHFHDLRHTGNTLAAQTGASTRDLMARMGHDSPQAALIYQHATAEADRAIAQALHEAVRADRKKARKATGGKDKSGKKAGGKKGKKRPTDLDGTGGGQG</sequence>
<feature type="domain" description="Core-binding (CB)" evidence="7">
    <location>
        <begin position="69"/>
        <end position="150"/>
    </location>
</feature>
<dbReference type="CDD" id="cd01189">
    <property type="entry name" value="INT_ICEBs1_C_like"/>
    <property type="match status" value="1"/>
</dbReference>
<proteinExistence type="inferred from homology"/>
<dbReference type="InterPro" id="IPR058717">
    <property type="entry name" value="Phage_L5_Integrase_N"/>
</dbReference>
<feature type="domain" description="Tyr recombinase" evidence="6">
    <location>
        <begin position="172"/>
        <end position="362"/>
    </location>
</feature>
<keyword evidence="3" id="KW-0233">DNA recombination</keyword>
<comment type="caution">
    <text evidence="8">The sequence shown here is derived from an EMBL/GenBank/DDBJ whole genome shotgun (WGS) entry which is preliminary data.</text>
</comment>
<feature type="region of interest" description="Disordered" evidence="5">
    <location>
        <begin position="367"/>
        <end position="409"/>
    </location>
</feature>
<dbReference type="SUPFAM" id="SSF56349">
    <property type="entry name" value="DNA breaking-rejoining enzymes"/>
    <property type="match status" value="1"/>
</dbReference>
<feature type="compositionally biased region" description="Basic residues" evidence="5">
    <location>
        <begin position="387"/>
        <end position="396"/>
    </location>
</feature>
<evidence type="ECO:0000313" key="9">
    <source>
        <dbReference type="Proteomes" id="UP001180973"/>
    </source>
</evidence>
<accession>A0ABU2WQ18</accession>
<keyword evidence="9" id="KW-1185">Reference proteome</keyword>
<dbReference type="EMBL" id="JAVRFL010000001">
    <property type="protein sequence ID" value="MDT0527660.1"/>
    <property type="molecule type" value="Genomic_DNA"/>
</dbReference>
<evidence type="ECO:0000256" key="1">
    <source>
        <dbReference type="ARBA" id="ARBA00008857"/>
    </source>
</evidence>
<dbReference type="Pfam" id="PF00589">
    <property type="entry name" value="Phage_integrase"/>
    <property type="match status" value="1"/>
</dbReference>
<evidence type="ECO:0000313" key="8">
    <source>
        <dbReference type="EMBL" id="MDT0527660.1"/>
    </source>
</evidence>
<dbReference type="InterPro" id="IPR044068">
    <property type="entry name" value="CB"/>
</dbReference>
<evidence type="ECO:0000256" key="4">
    <source>
        <dbReference type="PROSITE-ProRule" id="PRU01248"/>
    </source>
</evidence>
<evidence type="ECO:0000259" key="7">
    <source>
        <dbReference type="PROSITE" id="PS51900"/>
    </source>
</evidence>
<reference evidence="8" key="1">
    <citation type="submission" date="2023-09" db="EMBL/GenBank/DDBJ databases">
        <title>30 novel species of actinomycetes from the DSMZ collection.</title>
        <authorList>
            <person name="Nouioui I."/>
        </authorList>
    </citation>
    <scope>NUCLEOTIDE SEQUENCE</scope>
    <source>
        <strain evidence="8">DSM 115977</strain>
    </source>
</reference>
<evidence type="ECO:0000256" key="5">
    <source>
        <dbReference type="SAM" id="MobiDB-lite"/>
    </source>
</evidence>
<dbReference type="Gene3D" id="1.10.443.10">
    <property type="entry name" value="Intergrase catalytic core"/>
    <property type="match status" value="1"/>
</dbReference>
<dbReference type="InterPro" id="IPR050090">
    <property type="entry name" value="Tyrosine_recombinase_XerCD"/>
</dbReference>
<dbReference type="PANTHER" id="PTHR30349:SF64">
    <property type="entry name" value="PROPHAGE INTEGRASE INTD-RELATED"/>
    <property type="match status" value="1"/>
</dbReference>
<dbReference type="Gene3D" id="1.10.150.130">
    <property type="match status" value="1"/>
</dbReference>
<dbReference type="InterPro" id="IPR010998">
    <property type="entry name" value="Integrase_recombinase_N"/>
</dbReference>
<dbReference type="InterPro" id="IPR013762">
    <property type="entry name" value="Integrase-like_cat_sf"/>
</dbReference>
<evidence type="ECO:0000256" key="2">
    <source>
        <dbReference type="ARBA" id="ARBA00023125"/>
    </source>
</evidence>
<evidence type="ECO:0000256" key="3">
    <source>
        <dbReference type="ARBA" id="ARBA00023172"/>
    </source>
</evidence>
<dbReference type="PANTHER" id="PTHR30349">
    <property type="entry name" value="PHAGE INTEGRASE-RELATED"/>
    <property type="match status" value="1"/>
</dbReference>
<dbReference type="Pfam" id="PF26003">
    <property type="entry name" value="Integrase_N_phage"/>
    <property type="match status" value="1"/>
</dbReference>
<name>A0ABU2WQ18_9ACTN</name>
<evidence type="ECO:0000259" key="6">
    <source>
        <dbReference type="PROSITE" id="PS51898"/>
    </source>
</evidence>
<organism evidence="8 9">
    <name type="scientific">Micromonospora reichwaldensis</name>
    <dbReference type="NCBI Taxonomy" id="3075516"/>
    <lineage>
        <taxon>Bacteria</taxon>
        <taxon>Bacillati</taxon>
        <taxon>Actinomycetota</taxon>
        <taxon>Actinomycetes</taxon>
        <taxon>Micromonosporales</taxon>
        <taxon>Micromonosporaceae</taxon>
        <taxon>Micromonospora</taxon>
    </lineage>
</organism>